<reference evidence="1" key="2">
    <citation type="submission" date="2021-04" db="EMBL/GenBank/DDBJ databases">
        <authorList>
            <person name="Gilroy R."/>
        </authorList>
    </citation>
    <scope>NUCLEOTIDE SEQUENCE</scope>
    <source>
        <strain evidence="1">26628</strain>
    </source>
</reference>
<comment type="caution">
    <text evidence="1">The sequence shown here is derived from an EMBL/GenBank/DDBJ whole genome shotgun (WGS) entry which is preliminary data.</text>
</comment>
<dbReference type="AlphaFoldDB" id="A0A9D2ARJ1"/>
<evidence type="ECO:0000313" key="2">
    <source>
        <dbReference type="Proteomes" id="UP000824249"/>
    </source>
</evidence>
<dbReference type="GO" id="GO:0006508">
    <property type="term" value="P:proteolysis"/>
    <property type="evidence" value="ECO:0007669"/>
    <property type="project" value="InterPro"/>
</dbReference>
<gene>
    <name evidence="1" type="ORF">H9737_02405</name>
</gene>
<dbReference type="PANTHER" id="PTHR43019">
    <property type="entry name" value="SERINE ENDOPROTEASE DEGS"/>
    <property type="match status" value="1"/>
</dbReference>
<proteinExistence type="predicted"/>
<dbReference type="InterPro" id="IPR001940">
    <property type="entry name" value="Peptidase_S1C"/>
</dbReference>
<dbReference type="EMBL" id="DXFD01000041">
    <property type="protein sequence ID" value="HIX46524.1"/>
    <property type="molecule type" value="Genomic_DNA"/>
</dbReference>
<dbReference type="Pfam" id="PF13365">
    <property type="entry name" value="Trypsin_2"/>
    <property type="match status" value="2"/>
</dbReference>
<dbReference type="PANTHER" id="PTHR43019:SF23">
    <property type="entry name" value="PROTEASE DO-LIKE 5, CHLOROPLASTIC"/>
    <property type="match status" value="1"/>
</dbReference>
<dbReference type="GO" id="GO:0004252">
    <property type="term" value="F:serine-type endopeptidase activity"/>
    <property type="evidence" value="ECO:0007669"/>
    <property type="project" value="InterPro"/>
</dbReference>
<dbReference type="InterPro" id="IPR043504">
    <property type="entry name" value="Peptidase_S1_PA_chymotrypsin"/>
</dbReference>
<accession>A0A9D2ARJ1</accession>
<sequence>MTGAYRVAADSVVTVEVSNSSSGETIRGSGFVVDDENGFILTSSSLIFRVNTSRRELSVTFADGNSAEAELYGYCAEASFGLYHPESSIAADPPTTNVDIAVLSVETQDGAYTSLSGQQCELPQALTFADSDALTYGEDCLLIGGLESDDGFLPAAVSAGIISKPFNTHRVAFANTNGDLNMFDGSFRYLIQTSIQTNDGNEGAPLLNADGRAVGMINRRPERAENYALNGVYGVSFATPSSEIRSILESADVAIDYEDEAETSGTRESIIQNADELREASHSVARILMNETGVYIGTLYNYIGSSDYFVIPGGETVVFSGSKLRTGETSTAAQRVAAENLDKTVKIIVYFDHIGDQPAIGIAEGSGFLVDADGTVLTNLHVLNKLAELNQSETGHANSTVDLEGISVYCAFERGVNGQEEFILLPMEIVAYQAQGDLAVLRFVNKIYTDTGSGTLVDGFTDVCEFRTDLPQRGEPVYAIGNGVAYGVAISDGIVSAPNFSAYREEYGYDMIQTDCPINGGNSGGPLLDEDGRVVGINTLGLGGEYENVNWAIPSSYAKTFLEAVLQNREGNGVVFV</sequence>
<protein>
    <submittedName>
        <fullName evidence="1">Trypsin-like peptidase domain-containing protein</fullName>
    </submittedName>
</protein>
<dbReference type="PRINTS" id="PR00834">
    <property type="entry name" value="PROTEASES2C"/>
</dbReference>
<dbReference type="Proteomes" id="UP000824249">
    <property type="component" value="Unassembled WGS sequence"/>
</dbReference>
<name>A0A9D2ARJ1_9FIRM</name>
<reference evidence="1" key="1">
    <citation type="journal article" date="2021" name="PeerJ">
        <title>Extensive microbial diversity within the chicken gut microbiome revealed by metagenomics and culture.</title>
        <authorList>
            <person name="Gilroy R."/>
            <person name="Ravi A."/>
            <person name="Getino M."/>
            <person name="Pursley I."/>
            <person name="Horton D.L."/>
            <person name="Alikhan N.F."/>
            <person name="Baker D."/>
            <person name="Gharbi K."/>
            <person name="Hall N."/>
            <person name="Watson M."/>
            <person name="Adriaenssens E.M."/>
            <person name="Foster-Nyarko E."/>
            <person name="Jarju S."/>
            <person name="Secka A."/>
            <person name="Antonio M."/>
            <person name="Oren A."/>
            <person name="Chaudhuri R.R."/>
            <person name="La Ragione R."/>
            <person name="Hildebrand F."/>
            <person name="Pallen M.J."/>
        </authorList>
    </citation>
    <scope>NUCLEOTIDE SEQUENCE</scope>
    <source>
        <strain evidence="1">26628</strain>
    </source>
</reference>
<dbReference type="SUPFAM" id="SSF50494">
    <property type="entry name" value="Trypsin-like serine proteases"/>
    <property type="match status" value="2"/>
</dbReference>
<evidence type="ECO:0000313" key="1">
    <source>
        <dbReference type="EMBL" id="HIX46524.1"/>
    </source>
</evidence>
<dbReference type="Gene3D" id="2.40.10.10">
    <property type="entry name" value="Trypsin-like serine proteases"/>
    <property type="match status" value="4"/>
</dbReference>
<organism evidence="1 2">
    <name type="scientific">Candidatus Borkfalkia faecigallinarum</name>
    <dbReference type="NCBI Taxonomy" id="2838509"/>
    <lineage>
        <taxon>Bacteria</taxon>
        <taxon>Bacillati</taxon>
        <taxon>Bacillota</taxon>
        <taxon>Clostridia</taxon>
        <taxon>Christensenellales</taxon>
        <taxon>Christensenellaceae</taxon>
        <taxon>Candidatus Borkfalkia</taxon>
    </lineage>
</organism>
<dbReference type="InterPro" id="IPR009003">
    <property type="entry name" value="Peptidase_S1_PA"/>
</dbReference>